<name>A0ABT0LDZ4_9GAMM</name>
<feature type="domain" description="Helicase ATP-binding" evidence="8">
    <location>
        <begin position="32"/>
        <end position="206"/>
    </location>
</feature>
<reference evidence="11 12" key="1">
    <citation type="submission" date="2022-01" db="EMBL/GenBank/DDBJ databases">
        <title>Whole genome-based taxonomy of the Shewanellaceae.</title>
        <authorList>
            <person name="Martin-Rodriguez A.J."/>
        </authorList>
    </citation>
    <scope>NUCLEOTIDE SEQUENCE [LARGE SCALE GENOMIC DNA]</scope>
    <source>
        <strain evidence="11 12">DSM 17177</strain>
    </source>
</reference>
<dbReference type="InterPro" id="IPR001650">
    <property type="entry name" value="Helicase_C-like"/>
</dbReference>
<organism evidence="11 12">
    <name type="scientific">Shewanella surugensis</name>
    <dbReference type="NCBI Taxonomy" id="212020"/>
    <lineage>
        <taxon>Bacteria</taxon>
        <taxon>Pseudomonadati</taxon>
        <taxon>Pseudomonadota</taxon>
        <taxon>Gammaproteobacteria</taxon>
        <taxon>Alteromonadales</taxon>
        <taxon>Shewanellaceae</taxon>
        <taxon>Shewanella</taxon>
    </lineage>
</organism>
<dbReference type="InterPro" id="IPR027417">
    <property type="entry name" value="P-loop_NTPase"/>
</dbReference>
<dbReference type="Pfam" id="PF00270">
    <property type="entry name" value="DEAD"/>
    <property type="match status" value="1"/>
</dbReference>
<feature type="compositionally biased region" description="Basic and acidic residues" evidence="7">
    <location>
        <begin position="415"/>
        <end position="440"/>
    </location>
</feature>
<dbReference type="RefSeq" id="WP_248941242.1">
    <property type="nucleotide sequence ID" value="NZ_JAKIKS010000066.1"/>
</dbReference>
<dbReference type="EC" id="3.6.4.13" evidence="5"/>
<dbReference type="SMART" id="SM00490">
    <property type="entry name" value="HELICc"/>
    <property type="match status" value="1"/>
</dbReference>
<feature type="compositionally biased region" description="Polar residues" evidence="7">
    <location>
        <begin position="397"/>
        <end position="414"/>
    </location>
</feature>
<dbReference type="PROSITE" id="PS51192">
    <property type="entry name" value="HELICASE_ATP_BIND_1"/>
    <property type="match status" value="1"/>
</dbReference>
<dbReference type="Pfam" id="PF00271">
    <property type="entry name" value="Helicase_C"/>
    <property type="match status" value="1"/>
</dbReference>
<comment type="similarity">
    <text evidence="5">Belongs to the DEAD box helicase family. RhlE subfamily.</text>
</comment>
<dbReference type="InterPro" id="IPR014001">
    <property type="entry name" value="Helicase_ATP-bd"/>
</dbReference>
<accession>A0ABT0LDZ4</accession>
<proteinExistence type="inferred from homology"/>
<evidence type="ECO:0000259" key="8">
    <source>
        <dbReference type="PROSITE" id="PS51192"/>
    </source>
</evidence>
<feature type="compositionally biased region" description="Basic residues" evidence="7">
    <location>
        <begin position="441"/>
        <end position="453"/>
    </location>
</feature>
<keyword evidence="12" id="KW-1185">Reference proteome</keyword>
<dbReference type="PANTHER" id="PTHR47959">
    <property type="entry name" value="ATP-DEPENDENT RNA HELICASE RHLE-RELATED"/>
    <property type="match status" value="1"/>
</dbReference>
<keyword evidence="3 5" id="KW-0347">Helicase</keyword>
<dbReference type="SMART" id="SM00487">
    <property type="entry name" value="DEXDc"/>
    <property type="match status" value="1"/>
</dbReference>
<gene>
    <name evidence="5" type="primary">rhlE</name>
    <name evidence="11" type="ORF">L2764_15875</name>
</gene>
<dbReference type="InterPro" id="IPR014014">
    <property type="entry name" value="RNA_helicase_DEAD_Q_motif"/>
</dbReference>
<evidence type="ECO:0000259" key="9">
    <source>
        <dbReference type="PROSITE" id="PS51194"/>
    </source>
</evidence>
<dbReference type="InterPro" id="IPR011545">
    <property type="entry name" value="DEAD/DEAH_box_helicase_dom"/>
</dbReference>
<dbReference type="PROSITE" id="PS00039">
    <property type="entry name" value="DEAD_ATP_HELICASE"/>
    <property type="match status" value="1"/>
</dbReference>
<keyword evidence="2 5" id="KW-0378">Hydrolase</keyword>
<dbReference type="HAMAP" id="MF_00968">
    <property type="entry name" value="DEAD_helicase_RhlE"/>
    <property type="match status" value="1"/>
</dbReference>
<evidence type="ECO:0000256" key="7">
    <source>
        <dbReference type="SAM" id="MobiDB-lite"/>
    </source>
</evidence>
<feature type="domain" description="DEAD-box RNA helicase Q" evidence="10">
    <location>
        <begin position="1"/>
        <end position="29"/>
    </location>
</feature>
<evidence type="ECO:0000256" key="6">
    <source>
        <dbReference type="PROSITE-ProRule" id="PRU00552"/>
    </source>
</evidence>
<sequence length="472" mass="51363">MSFTSLGLSASILKAVTEKGYETPSAIQAQAIPAVLEGKDVMAAAQTGTGKTAGFTLPLLEMLSKGNRAGAKQVRALVLTPTRELAAQVGESVETYGKYLPLRSAIVFGGVGITPQISKLSRGVDILVATPGRLLDLYNQKAMNFNQLEVLVLDEADRMLDMGFIHDIKKVLAVLPKQRQNLMFSATFSDEIRRLAKGLVNNPVEISVTPRNATANTVKQWICPVDKGQKSTVLVKLIKDDDWQQVLVFSRTKHGANRLAKNLEAKGITAAAIHGNKSQNARTKALADFKSGEVRVLVATDIAARGLDIDQLPQVVNFDLPNVPEDYVHRIGRTGRAGANGQAVSLVSSEEIKQLQDIERLIQQHLPRKEIDGYVPTHTLPETQLKQAEQSRRSHSKAGQSRSHSHSGNQASNSPRRDNTSKQGVKGEYKDGQRSGDVARGHKPKSKNPRHVNTHSSAPSAANRSRRDDNRG</sequence>
<dbReference type="GO" id="GO:0004386">
    <property type="term" value="F:helicase activity"/>
    <property type="evidence" value="ECO:0007669"/>
    <property type="project" value="UniProtKB-KW"/>
</dbReference>
<comment type="subcellular location">
    <subcellularLocation>
        <location evidence="5">Cytoplasm</location>
    </subcellularLocation>
</comment>
<evidence type="ECO:0000256" key="2">
    <source>
        <dbReference type="ARBA" id="ARBA00022801"/>
    </source>
</evidence>
<dbReference type="InterPro" id="IPR050079">
    <property type="entry name" value="DEAD_box_RNA_helicase"/>
</dbReference>
<keyword evidence="5" id="KW-0690">Ribosome biogenesis</keyword>
<feature type="short sequence motif" description="Q motif" evidence="6">
    <location>
        <begin position="1"/>
        <end position="29"/>
    </location>
</feature>
<dbReference type="PROSITE" id="PS51194">
    <property type="entry name" value="HELICASE_CTER"/>
    <property type="match status" value="1"/>
</dbReference>
<dbReference type="CDD" id="cd18787">
    <property type="entry name" value="SF2_C_DEAD"/>
    <property type="match status" value="1"/>
</dbReference>
<dbReference type="PANTHER" id="PTHR47959:SF13">
    <property type="entry name" value="ATP-DEPENDENT RNA HELICASE RHLE"/>
    <property type="match status" value="1"/>
</dbReference>
<feature type="region of interest" description="Disordered" evidence="7">
    <location>
        <begin position="384"/>
        <end position="472"/>
    </location>
</feature>
<comment type="function">
    <text evidence="5">DEAD-box RNA helicase involved in ribosome assembly. Has RNA-dependent ATPase activity and unwinds double-stranded RNA.</text>
</comment>
<keyword evidence="4 5" id="KW-0067">ATP-binding</keyword>
<evidence type="ECO:0000256" key="3">
    <source>
        <dbReference type="ARBA" id="ARBA00022806"/>
    </source>
</evidence>
<dbReference type="PROSITE" id="PS51195">
    <property type="entry name" value="Q_MOTIF"/>
    <property type="match status" value="1"/>
</dbReference>
<dbReference type="EMBL" id="JAKIKS010000066">
    <property type="protein sequence ID" value="MCL1125908.1"/>
    <property type="molecule type" value="Genomic_DNA"/>
</dbReference>
<dbReference type="InterPro" id="IPR028622">
    <property type="entry name" value="DEAD_helicase_RhlE"/>
</dbReference>
<comment type="caution">
    <text evidence="11">The sequence shown here is derived from an EMBL/GenBank/DDBJ whole genome shotgun (WGS) entry which is preliminary data.</text>
</comment>
<keyword evidence="1 5" id="KW-0547">Nucleotide-binding</keyword>
<feature type="domain" description="Helicase C-terminal" evidence="9">
    <location>
        <begin position="229"/>
        <end position="379"/>
    </location>
</feature>
<evidence type="ECO:0000256" key="1">
    <source>
        <dbReference type="ARBA" id="ARBA00022741"/>
    </source>
</evidence>
<dbReference type="InterPro" id="IPR000629">
    <property type="entry name" value="RNA-helicase_DEAD-box_CS"/>
</dbReference>
<evidence type="ECO:0000313" key="11">
    <source>
        <dbReference type="EMBL" id="MCL1125908.1"/>
    </source>
</evidence>
<dbReference type="SUPFAM" id="SSF52540">
    <property type="entry name" value="P-loop containing nucleoside triphosphate hydrolases"/>
    <property type="match status" value="1"/>
</dbReference>
<evidence type="ECO:0000256" key="5">
    <source>
        <dbReference type="HAMAP-Rule" id="MF_00968"/>
    </source>
</evidence>
<dbReference type="Gene3D" id="3.40.50.300">
    <property type="entry name" value="P-loop containing nucleotide triphosphate hydrolases"/>
    <property type="match status" value="2"/>
</dbReference>
<dbReference type="CDD" id="cd00268">
    <property type="entry name" value="DEADc"/>
    <property type="match status" value="1"/>
</dbReference>
<evidence type="ECO:0000313" key="12">
    <source>
        <dbReference type="Proteomes" id="UP001203423"/>
    </source>
</evidence>
<protein>
    <recommendedName>
        <fullName evidence="5">ATP-dependent RNA helicase RhlE</fullName>
        <ecNumber evidence="5">3.6.4.13</ecNumber>
    </recommendedName>
</protein>
<evidence type="ECO:0000256" key="4">
    <source>
        <dbReference type="ARBA" id="ARBA00022840"/>
    </source>
</evidence>
<dbReference type="Proteomes" id="UP001203423">
    <property type="component" value="Unassembled WGS sequence"/>
</dbReference>
<dbReference type="InterPro" id="IPR044742">
    <property type="entry name" value="DEAD/DEAH_RhlB"/>
</dbReference>
<keyword evidence="5" id="KW-0963">Cytoplasm</keyword>
<evidence type="ECO:0000259" key="10">
    <source>
        <dbReference type="PROSITE" id="PS51195"/>
    </source>
</evidence>
<comment type="catalytic activity">
    <reaction evidence="5">
        <text>ATP + H2O = ADP + phosphate + H(+)</text>
        <dbReference type="Rhea" id="RHEA:13065"/>
        <dbReference type="ChEBI" id="CHEBI:15377"/>
        <dbReference type="ChEBI" id="CHEBI:15378"/>
        <dbReference type="ChEBI" id="CHEBI:30616"/>
        <dbReference type="ChEBI" id="CHEBI:43474"/>
        <dbReference type="ChEBI" id="CHEBI:456216"/>
        <dbReference type="EC" id="3.6.4.13"/>
    </reaction>
</comment>